<dbReference type="EMBL" id="BMAU01021304">
    <property type="protein sequence ID" value="GFY11128.1"/>
    <property type="molecule type" value="Genomic_DNA"/>
</dbReference>
<organism evidence="1 2">
    <name type="scientific">Trichonephila clavipes</name>
    <name type="common">Golden silk orbweaver</name>
    <name type="synonym">Nephila clavipes</name>
    <dbReference type="NCBI Taxonomy" id="2585209"/>
    <lineage>
        <taxon>Eukaryota</taxon>
        <taxon>Metazoa</taxon>
        <taxon>Ecdysozoa</taxon>
        <taxon>Arthropoda</taxon>
        <taxon>Chelicerata</taxon>
        <taxon>Arachnida</taxon>
        <taxon>Araneae</taxon>
        <taxon>Araneomorphae</taxon>
        <taxon>Entelegynae</taxon>
        <taxon>Araneoidea</taxon>
        <taxon>Nephilidae</taxon>
        <taxon>Trichonephila</taxon>
    </lineage>
</organism>
<evidence type="ECO:0000313" key="1">
    <source>
        <dbReference type="EMBL" id="GFY11128.1"/>
    </source>
</evidence>
<name>A0A8X6SGQ2_TRICX</name>
<dbReference type="Proteomes" id="UP000887159">
    <property type="component" value="Unassembled WGS sequence"/>
</dbReference>
<comment type="caution">
    <text evidence="1">The sequence shown here is derived from an EMBL/GenBank/DDBJ whole genome shotgun (WGS) entry which is preliminary data.</text>
</comment>
<sequence>MEIEIPFYLHPETHKDPVETALHIQEANMDDTTQTKTHTERAAAATCLQRNDRREKRFPETSAFIPDVEDHVTCL</sequence>
<protein>
    <submittedName>
        <fullName evidence="1">Uncharacterized protein</fullName>
    </submittedName>
</protein>
<proteinExistence type="predicted"/>
<gene>
    <name evidence="1" type="ORF">TNCV_4471141</name>
</gene>
<keyword evidence="2" id="KW-1185">Reference proteome</keyword>
<reference evidence="1" key="1">
    <citation type="submission" date="2020-08" db="EMBL/GenBank/DDBJ databases">
        <title>Multicomponent nature underlies the extraordinary mechanical properties of spider dragline silk.</title>
        <authorList>
            <person name="Kono N."/>
            <person name="Nakamura H."/>
            <person name="Mori M."/>
            <person name="Yoshida Y."/>
            <person name="Ohtoshi R."/>
            <person name="Malay A.D."/>
            <person name="Moran D.A.P."/>
            <person name="Tomita M."/>
            <person name="Numata K."/>
            <person name="Arakawa K."/>
        </authorList>
    </citation>
    <scope>NUCLEOTIDE SEQUENCE</scope>
</reference>
<dbReference type="AlphaFoldDB" id="A0A8X6SGQ2"/>
<accession>A0A8X6SGQ2</accession>
<evidence type="ECO:0000313" key="2">
    <source>
        <dbReference type="Proteomes" id="UP000887159"/>
    </source>
</evidence>